<name>A0ABD4T8U6_9CYAN</name>
<evidence type="ECO:0000259" key="3">
    <source>
        <dbReference type="PROSITE" id="PS50075"/>
    </source>
</evidence>
<dbReference type="PROSITE" id="PS50075">
    <property type="entry name" value="CARRIER"/>
    <property type="match status" value="1"/>
</dbReference>
<dbReference type="Proteomes" id="UP000031561">
    <property type="component" value="Unassembled WGS sequence"/>
</dbReference>
<dbReference type="Pfam" id="PF00550">
    <property type="entry name" value="PP-binding"/>
    <property type="match status" value="1"/>
</dbReference>
<dbReference type="SUPFAM" id="SSF47336">
    <property type="entry name" value="ACP-like"/>
    <property type="match status" value="1"/>
</dbReference>
<dbReference type="SMART" id="SM00823">
    <property type="entry name" value="PKS_PP"/>
    <property type="match status" value="1"/>
</dbReference>
<accession>A0ABD4T8U6</accession>
<sequence>MSKSIETLQEKSKEAKKYHEIQSWLVAHLAHSLDLDPDMVNIHQDFTDYGLSSVEMVNISGDLEEYLNCRLDPMLVLERPNIHALSDYLANSTSAKVSDRASFHPEAQQLLAELDTMSDEEVDQLLNTMLSAQELTEEKFAVNRSLGHADE</sequence>
<dbReference type="InterPro" id="IPR020806">
    <property type="entry name" value="PKS_PP-bd"/>
</dbReference>
<evidence type="ECO:0000256" key="1">
    <source>
        <dbReference type="ARBA" id="ARBA00022450"/>
    </source>
</evidence>
<dbReference type="InterPro" id="IPR036736">
    <property type="entry name" value="ACP-like_sf"/>
</dbReference>
<comment type="caution">
    <text evidence="4">The sequence shown here is derived from an EMBL/GenBank/DDBJ whole genome shotgun (WGS) entry which is preliminary data.</text>
</comment>
<keyword evidence="2" id="KW-0597">Phosphoprotein</keyword>
<keyword evidence="5" id="KW-1185">Reference proteome</keyword>
<proteinExistence type="predicted"/>
<dbReference type="InterPro" id="IPR009081">
    <property type="entry name" value="PP-bd_ACP"/>
</dbReference>
<feature type="domain" description="Carrier" evidence="3">
    <location>
        <begin position="16"/>
        <end position="93"/>
    </location>
</feature>
<dbReference type="AlphaFoldDB" id="A0ABD4T8U6"/>
<gene>
    <name evidence="4" type="ORF">QQ91_0019360</name>
</gene>
<keyword evidence="1" id="KW-0596">Phosphopantetheine</keyword>
<reference evidence="4 5" key="1">
    <citation type="journal article" date="2015" name="Genome Announc.">
        <title>Draft Genome Sequence of Filamentous Marine Cyanobacterium Lyngbya confervoides Strain BDU141951.</title>
        <authorList>
            <person name="Chandrababunaidu M.M."/>
            <person name="Sen D."/>
            <person name="Tripathy S."/>
        </authorList>
    </citation>
    <scope>NUCLEOTIDE SEQUENCE [LARGE SCALE GENOMIC DNA]</scope>
    <source>
        <strain evidence="4 5">BDU141951</strain>
    </source>
</reference>
<evidence type="ECO:0000313" key="5">
    <source>
        <dbReference type="Proteomes" id="UP000031561"/>
    </source>
</evidence>
<organism evidence="4 5">
    <name type="scientific">Lyngbya confervoides BDU141951</name>
    <dbReference type="NCBI Taxonomy" id="1574623"/>
    <lineage>
        <taxon>Bacteria</taxon>
        <taxon>Bacillati</taxon>
        <taxon>Cyanobacteriota</taxon>
        <taxon>Cyanophyceae</taxon>
        <taxon>Oscillatoriophycideae</taxon>
        <taxon>Oscillatoriales</taxon>
        <taxon>Microcoleaceae</taxon>
        <taxon>Lyngbya</taxon>
    </lineage>
</organism>
<evidence type="ECO:0000256" key="2">
    <source>
        <dbReference type="ARBA" id="ARBA00022553"/>
    </source>
</evidence>
<dbReference type="PROSITE" id="PS00012">
    <property type="entry name" value="PHOSPHOPANTETHEINE"/>
    <property type="match status" value="1"/>
</dbReference>
<protein>
    <submittedName>
        <fullName evidence="4">Acyl carrier protein</fullName>
    </submittedName>
</protein>
<evidence type="ECO:0000313" key="4">
    <source>
        <dbReference type="EMBL" id="MCM1984982.1"/>
    </source>
</evidence>
<dbReference type="Gene3D" id="1.10.1200.10">
    <property type="entry name" value="ACP-like"/>
    <property type="match status" value="1"/>
</dbReference>
<dbReference type="RefSeq" id="WP_201277205.1">
    <property type="nucleotide sequence ID" value="NZ_JTHE03000109.1"/>
</dbReference>
<dbReference type="EMBL" id="JTHE03000109">
    <property type="protein sequence ID" value="MCM1984982.1"/>
    <property type="molecule type" value="Genomic_DNA"/>
</dbReference>
<dbReference type="InterPro" id="IPR006162">
    <property type="entry name" value="Ppantetheine_attach_site"/>
</dbReference>